<sequence length="189" mass="21218">MADRVMFLGRPSSFAVDAARFGMSGAGCAYFVVKSQHYGGIWSKSALKRCRLFRYNFIDGKSELVEQLPAEWRDEACTWLTPQPSFASTEEIRERIDPSYRKAPEAQLGPSFRIYVGNLPKKVDSNRLRQFFSKLGEVADARVMCHVNTKRSRGFGFVTLAATDEPAQAIAKLDGKVKDIEKEQSALEP</sequence>
<evidence type="ECO:0000313" key="3">
    <source>
        <dbReference type="EMBL" id="WVZ80306.1"/>
    </source>
</evidence>
<dbReference type="InterPro" id="IPR000504">
    <property type="entry name" value="RRM_dom"/>
</dbReference>
<dbReference type="Proteomes" id="UP001341281">
    <property type="component" value="Chromosome 06"/>
</dbReference>
<dbReference type="AlphaFoldDB" id="A0AAQ3X0W0"/>
<reference evidence="3 4" key="1">
    <citation type="submission" date="2024-02" db="EMBL/GenBank/DDBJ databases">
        <title>High-quality chromosome-scale genome assembly of Pensacola bahiagrass (Paspalum notatum Flugge var. saurae).</title>
        <authorList>
            <person name="Vega J.M."/>
            <person name="Podio M."/>
            <person name="Orjuela J."/>
            <person name="Siena L.A."/>
            <person name="Pessino S.C."/>
            <person name="Combes M.C."/>
            <person name="Mariac C."/>
            <person name="Albertini E."/>
            <person name="Pupilli F."/>
            <person name="Ortiz J.P.A."/>
            <person name="Leblanc O."/>
        </authorList>
    </citation>
    <scope>NUCLEOTIDE SEQUENCE [LARGE SCALE GENOMIC DNA]</scope>
    <source>
        <strain evidence="3">R1</strain>
        <tissue evidence="3">Leaf</tissue>
    </source>
</reference>
<dbReference type="InterPro" id="IPR012677">
    <property type="entry name" value="Nucleotide-bd_a/b_plait_sf"/>
</dbReference>
<evidence type="ECO:0000256" key="1">
    <source>
        <dbReference type="PROSITE-ProRule" id="PRU00176"/>
    </source>
</evidence>
<protein>
    <recommendedName>
        <fullName evidence="2">RRM domain-containing protein</fullName>
    </recommendedName>
</protein>
<proteinExistence type="predicted"/>
<organism evidence="3 4">
    <name type="scientific">Paspalum notatum var. saurae</name>
    <dbReference type="NCBI Taxonomy" id="547442"/>
    <lineage>
        <taxon>Eukaryota</taxon>
        <taxon>Viridiplantae</taxon>
        <taxon>Streptophyta</taxon>
        <taxon>Embryophyta</taxon>
        <taxon>Tracheophyta</taxon>
        <taxon>Spermatophyta</taxon>
        <taxon>Magnoliopsida</taxon>
        <taxon>Liliopsida</taxon>
        <taxon>Poales</taxon>
        <taxon>Poaceae</taxon>
        <taxon>PACMAD clade</taxon>
        <taxon>Panicoideae</taxon>
        <taxon>Andropogonodae</taxon>
        <taxon>Paspaleae</taxon>
        <taxon>Paspalinae</taxon>
        <taxon>Paspalum</taxon>
    </lineage>
</organism>
<dbReference type="Pfam" id="PF00076">
    <property type="entry name" value="RRM_1"/>
    <property type="match status" value="1"/>
</dbReference>
<accession>A0AAQ3X0W0</accession>
<dbReference type="EMBL" id="CP144750">
    <property type="protein sequence ID" value="WVZ80306.1"/>
    <property type="molecule type" value="Genomic_DNA"/>
</dbReference>
<dbReference type="PANTHER" id="PTHR15241">
    <property type="entry name" value="TRANSFORMER-2-RELATED"/>
    <property type="match status" value="1"/>
</dbReference>
<keyword evidence="1" id="KW-0694">RNA-binding</keyword>
<dbReference type="SUPFAM" id="SSF54928">
    <property type="entry name" value="RNA-binding domain, RBD"/>
    <property type="match status" value="1"/>
</dbReference>
<gene>
    <name evidence="3" type="ORF">U9M48_027796</name>
</gene>
<dbReference type="GO" id="GO:0003723">
    <property type="term" value="F:RNA binding"/>
    <property type="evidence" value="ECO:0007669"/>
    <property type="project" value="UniProtKB-UniRule"/>
</dbReference>
<dbReference type="Gene3D" id="3.30.70.330">
    <property type="match status" value="1"/>
</dbReference>
<dbReference type="PROSITE" id="PS50102">
    <property type="entry name" value="RRM"/>
    <property type="match status" value="1"/>
</dbReference>
<feature type="domain" description="RRM" evidence="2">
    <location>
        <begin position="112"/>
        <end position="187"/>
    </location>
</feature>
<evidence type="ECO:0000313" key="4">
    <source>
        <dbReference type="Proteomes" id="UP001341281"/>
    </source>
</evidence>
<name>A0AAQ3X0W0_PASNO</name>
<dbReference type="InterPro" id="IPR035979">
    <property type="entry name" value="RBD_domain_sf"/>
</dbReference>
<dbReference type="PANTHER" id="PTHR15241:SF304">
    <property type="entry name" value="RRM DOMAIN-CONTAINING PROTEIN"/>
    <property type="match status" value="1"/>
</dbReference>
<dbReference type="SMART" id="SM00360">
    <property type="entry name" value="RRM"/>
    <property type="match status" value="1"/>
</dbReference>
<evidence type="ECO:0000259" key="2">
    <source>
        <dbReference type="PROSITE" id="PS50102"/>
    </source>
</evidence>
<keyword evidence="4" id="KW-1185">Reference proteome</keyword>